<accession>A0A3E4MU59</accession>
<gene>
    <name evidence="3" type="ORF">DXD04_12540</name>
</gene>
<dbReference type="EMBL" id="QSQT01000025">
    <property type="protein sequence ID" value="RGK53227.1"/>
    <property type="molecule type" value="Genomic_DNA"/>
</dbReference>
<dbReference type="GO" id="GO:0008168">
    <property type="term" value="F:methyltransferase activity"/>
    <property type="evidence" value="ECO:0007669"/>
    <property type="project" value="UniProtKB-KW"/>
</dbReference>
<dbReference type="Gene3D" id="1.10.10.1110">
    <property type="entry name" value="Methyltransferase PG1098, N-terminal domain"/>
    <property type="match status" value="1"/>
</dbReference>
<keyword evidence="3" id="KW-0489">Methyltransferase</keyword>
<comment type="caution">
    <text evidence="3">The sequence shown here is derived from an EMBL/GenBank/DDBJ whole genome shotgun (WGS) entry which is preliminary data.</text>
</comment>
<feature type="domain" description="PG-1098 ferredoxin-like" evidence="2">
    <location>
        <begin position="284"/>
        <end position="326"/>
    </location>
</feature>
<dbReference type="Pfam" id="PF22013">
    <property type="entry name" value="PG_1098_Fer"/>
    <property type="match status" value="1"/>
</dbReference>
<keyword evidence="4" id="KW-1185">Reference proteome</keyword>
<keyword evidence="3" id="KW-0808">Transferase</keyword>
<reference evidence="3 4" key="1">
    <citation type="submission" date="2018-08" db="EMBL/GenBank/DDBJ databases">
        <title>A genome reference for cultivated species of the human gut microbiota.</title>
        <authorList>
            <person name="Zou Y."/>
            <person name="Xue W."/>
            <person name="Luo G."/>
        </authorList>
    </citation>
    <scope>NUCLEOTIDE SEQUENCE [LARGE SCALE GENOMIC DNA]</scope>
    <source>
        <strain evidence="3 4">TF10-3AC</strain>
    </source>
</reference>
<evidence type="ECO:0000259" key="2">
    <source>
        <dbReference type="Pfam" id="PF22013"/>
    </source>
</evidence>
<evidence type="ECO:0000259" key="1">
    <source>
        <dbReference type="Pfam" id="PF18096"/>
    </source>
</evidence>
<dbReference type="Pfam" id="PF18096">
    <property type="entry name" value="Thump_like"/>
    <property type="match status" value="1"/>
</dbReference>
<dbReference type="RefSeq" id="WP_117673617.1">
    <property type="nucleotide sequence ID" value="NZ_CABOGR010000025.1"/>
</dbReference>
<dbReference type="GO" id="GO:0032259">
    <property type="term" value="P:methylation"/>
    <property type="evidence" value="ECO:0007669"/>
    <property type="project" value="UniProtKB-KW"/>
</dbReference>
<dbReference type="InterPro" id="IPR041497">
    <property type="entry name" value="Thump-like"/>
</dbReference>
<feature type="domain" description="THUMP-like" evidence="1">
    <location>
        <begin position="327"/>
        <end position="396"/>
    </location>
</feature>
<dbReference type="Gene3D" id="3.40.50.150">
    <property type="entry name" value="Vaccinia Virus protein VP39"/>
    <property type="match status" value="1"/>
</dbReference>
<dbReference type="Proteomes" id="UP000260862">
    <property type="component" value="Unassembled WGS sequence"/>
</dbReference>
<dbReference type="SUPFAM" id="SSF53335">
    <property type="entry name" value="S-adenosyl-L-methionine-dependent methyltransferases"/>
    <property type="match status" value="1"/>
</dbReference>
<evidence type="ECO:0000313" key="4">
    <source>
        <dbReference type="Proteomes" id="UP000260862"/>
    </source>
</evidence>
<name>A0A3E4MU59_9BACT</name>
<proteinExistence type="predicted"/>
<organism evidence="3 4">
    <name type="scientific">Phocaeicola plebeius</name>
    <dbReference type="NCBI Taxonomy" id="310297"/>
    <lineage>
        <taxon>Bacteria</taxon>
        <taxon>Pseudomonadati</taxon>
        <taxon>Bacteroidota</taxon>
        <taxon>Bacteroidia</taxon>
        <taxon>Bacteroidales</taxon>
        <taxon>Bacteroidaceae</taxon>
        <taxon>Phocaeicola</taxon>
    </lineage>
</organism>
<protein>
    <submittedName>
        <fullName evidence="3">SAM-dependent methyltransferase</fullName>
    </submittedName>
</protein>
<evidence type="ECO:0000313" key="3">
    <source>
        <dbReference type="EMBL" id="RGK53227.1"/>
    </source>
</evidence>
<sequence length="399" mass="44844">MAILSPETLQFIRAHRTDDVRMLALQARKYPQVDMAAAVVQIAGWQIAEKKVPLWAQTEGVQYPAHLSMEQCSSEITARYKASWLQGDTMTDLTGGLGVDCSFLARNFRKVDYVERQEVLCELARHNFPLLGLPQVTVHCADGVEYLQKMEPVDCLFLDPARRDSQGGKTVAIADCEPDVQKLEPLLVEKGRTVVVKLSPMLDIFSSLRELKYIRQIHVVAVNNECKELLVVLQKEAKSPSEGSREVWISCEQAVNNFLAEPFVFTYSQEKEAQCPLADEVENYLYEPGASLLKAGPYRLLGARFGVKKLHANSHLYTSDTLVDFPGRRFRVLEVSGFGKKELKQLLQGVDKANLTVRNFPASVAELRKKWKLKEGGDVYLFATTLEGDRHVVIKCVKA</sequence>
<dbReference type="InterPro" id="IPR054168">
    <property type="entry name" value="PG_1098_Fer"/>
</dbReference>
<dbReference type="InterPro" id="IPR029063">
    <property type="entry name" value="SAM-dependent_MTases_sf"/>
</dbReference>
<dbReference type="AlphaFoldDB" id="A0A3E4MU59"/>